<evidence type="ECO:0000256" key="4">
    <source>
        <dbReference type="ARBA" id="ARBA00023157"/>
    </source>
</evidence>
<proteinExistence type="inferred from homology"/>
<dbReference type="Proteomes" id="UP000014760">
    <property type="component" value="Unassembled WGS sequence"/>
</dbReference>
<protein>
    <recommendedName>
        <fullName evidence="10">FAM20 C-terminal domain-containing protein</fullName>
    </recommendedName>
</protein>
<evidence type="ECO:0000256" key="3">
    <source>
        <dbReference type="ARBA" id="ARBA00023034"/>
    </source>
</evidence>
<dbReference type="PANTHER" id="PTHR12450">
    <property type="entry name" value="DENTIN MATRIX PROTEIN 4 PROTEIN FAM20"/>
    <property type="match status" value="1"/>
</dbReference>
<dbReference type="Pfam" id="PF06702">
    <property type="entry name" value="Fam20C"/>
    <property type="match status" value="1"/>
</dbReference>
<dbReference type="GO" id="GO:0005524">
    <property type="term" value="F:ATP binding"/>
    <property type="evidence" value="ECO:0007669"/>
    <property type="project" value="UniProtKB-KW"/>
</dbReference>
<evidence type="ECO:0000313" key="13">
    <source>
        <dbReference type="Proteomes" id="UP000014760"/>
    </source>
</evidence>
<dbReference type="InterPro" id="IPR009581">
    <property type="entry name" value="FAM20_C"/>
</dbReference>
<name>R7VI66_CAPTE</name>
<feature type="signal peptide" evidence="9">
    <location>
        <begin position="1"/>
        <end position="26"/>
    </location>
</feature>
<accession>R7VI66</accession>
<evidence type="ECO:0000256" key="1">
    <source>
        <dbReference type="ARBA" id="ARBA00004555"/>
    </source>
</evidence>
<evidence type="ECO:0000256" key="9">
    <source>
        <dbReference type="SAM" id="SignalP"/>
    </source>
</evidence>
<keyword evidence="7" id="KW-0547">Nucleotide-binding</keyword>
<keyword evidence="13" id="KW-1185">Reference proteome</keyword>
<evidence type="ECO:0000256" key="5">
    <source>
        <dbReference type="ARBA" id="ARBA00023180"/>
    </source>
</evidence>
<keyword evidence="8" id="KW-0464">Manganese</keyword>
<evidence type="ECO:0000256" key="6">
    <source>
        <dbReference type="PIRSR" id="PIRSR624869-1"/>
    </source>
</evidence>
<feature type="binding site" evidence="7">
    <location>
        <position position="158"/>
    </location>
    <ligand>
        <name>ATP</name>
        <dbReference type="ChEBI" id="CHEBI:30616"/>
    </ligand>
</feature>
<dbReference type="PANTHER" id="PTHR12450:SF14">
    <property type="entry name" value="GLYCOSAMINOGLYCAN XYLOSYLKINASE"/>
    <property type="match status" value="1"/>
</dbReference>
<evidence type="ECO:0000259" key="10">
    <source>
        <dbReference type="Pfam" id="PF06702"/>
    </source>
</evidence>
<feature type="binding site" evidence="7">
    <location>
        <position position="344"/>
    </location>
    <ligand>
        <name>ATP</name>
        <dbReference type="ChEBI" id="CHEBI:30616"/>
    </ligand>
</feature>
<keyword evidence="5" id="KW-0325">Glycoprotein</keyword>
<evidence type="ECO:0000313" key="12">
    <source>
        <dbReference type="EnsemblMetazoa" id="CapteP19398"/>
    </source>
</evidence>
<keyword evidence="4" id="KW-1015">Disulfide bond</keyword>
<keyword evidence="3" id="KW-0333">Golgi apparatus</keyword>
<comment type="cofactor">
    <cofactor evidence="8">
        <name>Mn(2+)</name>
        <dbReference type="ChEBI" id="CHEBI:29035"/>
    </cofactor>
</comment>
<keyword evidence="9" id="KW-0732">Signal</keyword>
<dbReference type="EMBL" id="KB293808">
    <property type="protein sequence ID" value="ELU15405.1"/>
    <property type="molecule type" value="Genomic_DNA"/>
</dbReference>
<dbReference type="EMBL" id="AMQN01000638">
    <property type="status" value="NOT_ANNOTATED_CDS"/>
    <property type="molecule type" value="Genomic_DNA"/>
</dbReference>
<feature type="binding site" evidence="8">
    <location>
        <position position="344"/>
    </location>
    <ligand>
        <name>Mn(2+)</name>
        <dbReference type="ChEBI" id="CHEBI:29035"/>
    </ligand>
</feature>
<reference evidence="13" key="1">
    <citation type="submission" date="2012-12" db="EMBL/GenBank/DDBJ databases">
        <authorList>
            <person name="Hellsten U."/>
            <person name="Grimwood J."/>
            <person name="Chapman J.A."/>
            <person name="Shapiro H."/>
            <person name="Aerts A."/>
            <person name="Otillar R.P."/>
            <person name="Terry A.Y."/>
            <person name="Boore J.L."/>
            <person name="Simakov O."/>
            <person name="Marletaz F."/>
            <person name="Cho S.-J."/>
            <person name="Edsinger-Gonzales E."/>
            <person name="Havlak P."/>
            <person name="Kuo D.-H."/>
            <person name="Larsson T."/>
            <person name="Lv J."/>
            <person name="Arendt D."/>
            <person name="Savage R."/>
            <person name="Osoegawa K."/>
            <person name="de Jong P."/>
            <person name="Lindberg D.R."/>
            <person name="Seaver E.C."/>
            <person name="Weisblat D.A."/>
            <person name="Putnam N.H."/>
            <person name="Grigoriev I.V."/>
            <person name="Rokhsar D.S."/>
        </authorList>
    </citation>
    <scope>NUCLEOTIDE SEQUENCE</scope>
    <source>
        <strain evidence="13">I ESC-2004</strain>
    </source>
</reference>
<reference evidence="12" key="3">
    <citation type="submission" date="2015-06" db="UniProtKB">
        <authorList>
            <consortium name="EnsemblMetazoa"/>
        </authorList>
    </citation>
    <scope>IDENTIFICATION</scope>
</reference>
<dbReference type="FunCoup" id="R7VI66">
    <property type="interactions" value="1398"/>
</dbReference>
<dbReference type="STRING" id="283909.R7VI66"/>
<feature type="active site" evidence="6">
    <location>
        <position position="325"/>
    </location>
</feature>
<evidence type="ECO:0000256" key="2">
    <source>
        <dbReference type="ARBA" id="ARBA00006557"/>
    </source>
</evidence>
<reference evidence="11 13" key="2">
    <citation type="journal article" date="2013" name="Nature">
        <title>Insights into bilaterian evolution from three spiralian genomes.</title>
        <authorList>
            <person name="Simakov O."/>
            <person name="Marletaz F."/>
            <person name="Cho S.J."/>
            <person name="Edsinger-Gonzales E."/>
            <person name="Havlak P."/>
            <person name="Hellsten U."/>
            <person name="Kuo D.H."/>
            <person name="Larsson T."/>
            <person name="Lv J."/>
            <person name="Arendt D."/>
            <person name="Savage R."/>
            <person name="Osoegawa K."/>
            <person name="de Jong P."/>
            <person name="Grimwood J."/>
            <person name="Chapman J.A."/>
            <person name="Shapiro H."/>
            <person name="Aerts A."/>
            <person name="Otillar R.P."/>
            <person name="Terry A.Y."/>
            <person name="Boore J.L."/>
            <person name="Grigoriev I.V."/>
            <person name="Lindberg D.R."/>
            <person name="Seaver E.C."/>
            <person name="Weisblat D.A."/>
            <person name="Putnam N.H."/>
            <person name="Rokhsar D.S."/>
        </authorList>
    </citation>
    <scope>NUCLEOTIDE SEQUENCE</scope>
    <source>
        <strain evidence="11 13">I ESC-2004</strain>
    </source>
</reference>
<dbReference type="OMA" id="AVWEDDM"/>
<feature type="binding site" evidence="7">
    <location>
        <position position="142"/>
    </location>
    <ligand>
        <name>ATP</name>
        <dbReference type="ChEBI" id="CHEBI:30616"/>
    </ligand>
</feature>
<comment type="subcellular location">
    <subcellularLocation>
        <location evidence="1">Golgi apparatus</location>
    </subcellularLocation>
</comment>
<dbReference type="InterPro" id="IPR024869">
    <property type="entry name" value="FAM20"/>
</dbReference>
<dbReference type="OrthoDB" id="8583677at2759"/>
<gene>
    <name evidence="11" type="ORF">CAPTEDRAFT_19398</name>
</gene>
<feature type="binding site" evidence="7">
    <location>
        <position position="330"/>
    </location>
    <ligand>
        <name>ATP</name>
        <dbReference type="ChEBI" id="CHEBI:30616"/>
    </ligand>
</feature>
<keyword evidence="7" id="KW-0067">ATP-binding</keyword>
<dbReference type="EnsemblMetazoa" id="CapteT19398">
    <property type="protein sequence ID" value="CapteP19398"/>
    <property type="gene ID" value="CapteG19398"/>
</dbReference>
<sequence length="440" mass="51229">MKFKARLIFFTLLLLVLFISFKILEPEIQEHKAEREVIPGQDYVLGEDDADEFNPAEVVTKKNVTLNRKEAKRSAIVQRFIEMYALDWNYTYPDGKDALKEAATWVQPRSLHPEYDPGIGAALHDLASRRILKADVGFKGTQLKLTLELEGGQRVIFKPQWFERDHIITGRPYDGADRHNAEMVGFHLSRLMNYRRVPLVAGRTIDLARDIIPVATDQLLKTFFRKDSNLCFYGKCMYCKSEADGVCAKGTKMEGAVVIFLPPQFEYKKHRHPWQRTYRDDKKARWEVDDAYCSLVKKVPLYREGPLLNDIMDACVFDYMMGNADRHHYETFKDEPDSMLMMWDSGKSFGNPYHDERTILAPLYQCCRIRRSTWERLQLLQEGILSDVLKSIMKQDPLSPLLTEAHFKAMDRRLIDILNIIDKCILNHGEDYVIVKDRYS</sequence>
<dbReference type="GO" id="GO:0005794">
    <property type="term" value="C:Golgi apparatus"/>
    <property type="evidence" value="ECO:0007669"/>
    <property type="project" value="UniProtKB-SubCell"/>
</dbReference>
<organism evidence="11">
    <name type="scientific">Capitella teleta</name>
    <name type="common">Polychaete worm</name>
    <dbReference type="NCBI Taxonomy" id="283909"/>
    <lineage>
        <taxon>Eukaryota</taxon>
        <taxon>Metazoa</taxon>
        <taxon>Spiralia</taxon>
        <taxon>Lophotrochozoa</taxon>
        <taxon>Annelida</taxon>
        <taxon>Polychaeta</taxon>
        <taxon>Sedentaria</taxon>
        <taxon>Scolecida</taxon>
        <taxon>Capitellidae</taxon>
        <taxon>Capitella</taxon>
    </lineage>
</organism>
<comment type="similarity">
    <text evidence="2">Belongs to the FAM20 family.</text>
</comment>
<evidence type="ECO:0000313" key="11">
    <source>
        <dbReference type="EMBL" id="ELU15405.1"/>
    </source>
</evidence>
<feature type="chain" id="PRO_5008789153" description="FAM20 C-terminal domain-containing protein" evidence="9">
    <location>
        <begin position="27"/>
        <end position="440"/>
    </location>
</feature>
<dbReference type="GO" id="GO:0016773">
    <property type="term" value="F:phosphotransferase activity, alcohol group as acceptor"/>
    <property type="evidence" value="ECO:0007669"/>
    <property type="project" value="TreeGrafter"/>
</dbReference>
<feature type="domain" description="FAM20 C-terminal" evidence="10">
    <location>
        <begin position="223"/>
        <end position="433"/>
    </location>
</feature>
<keyword evidence="8" id="KW-0479">Metal-binding</keyword>
<dbReference type="AlphaFoldDB" id="R7VI66"/>
<dbReference type="HOGENOM" id="CLU_028926_1_1_1"/>
<dbReference type="GO" id="GO:0046872">
    <property type="term" value="F:metal ion binding"/>
    <property type="evidence" value="ECO:0007669"/>
    <property type="project" value="UniProtKB-KW"/>
</dbReference>
<evidence type="ECO:0000256" key="7">
    <source>
        <dbReference type="PIRSR" id="PIRSR624869-2"/>
    </source>
</evidence>
<evidence type="ECO:0000256" key="8">
    <source>
        <dbReference type="PIRSR" id="PIRSR624869-3"/>
    </source>
</evidence>
<feature type="binding site" evidence="8">
    <location>
        <position position="177"/>
    </location>
    <ligand>
        <name>Mn(2+)</name>
        <dbReference type="ChEBI" id="CHEBI:29035"/>
    </ligand>
</feature>